<dbReference type="InterPro" id="IPR052216">
    <property type="entry name" value="CRISPR_Csm3_endoribonuclease"/>
</dbReference>
<sequence length="532" mass="59479">MIIKYSVILETPAMTGKDGVIGKDLDLITKLDNDGLPYFSASQVKGILKEKVALFSAALNFGFPVNKYFGLEGEVESGMRFSPLTLDSKEYLEYKEFLTDDRSGIRIDKASKTTAEGSLFSYEFIRKGLKFCGEIEIFHALEGENLKFFKACLERIDAIGGLKSRGLGKVTFKVLETTANKDNLNKKLDTGSFKEYSYTLKPLENLILKNQEIGNEITTNNYIHGGTLRGAIISLLDREFNVDTEALVKNLKVSQGLPKNHFVASASIFQSKYPIKNGKVVRVNKLLSKNSEDKVDGKEVKFERYGSPVVNAHFEKLVINKQSEINIAIDVETKTSEEGKLFNKEILLAKDMEFSGKILLSEDIAKTLSNRHIYIGKNKSKGFGKCLITFEPTNVKKEKVDSNKLEKLSKEIGNDKKYFTIDFNSDMILPFIDTVSIGDKIKELLGLESVVWEESKSFINIISIGGYNQLNKIRKSTEFAIAKGGVLTFSTTGFTNELIERLNSIQEKGIGSRKNEGFGDVEISSKNHLEVK</sequence>
<name>A0ABU4WEU6_9FUSO</name>
<feature type="domain" description="CRISPR type III-associated protein" evidence="2">
    <location>
        <begin position="215"/>
        <end position="386"/>
    </location>
</feature>
<keyword evidence="4" id="KW-1185">Reference proteome</keyword>
<evidence type="ECO:0000313" key="3">
    <source>
        <dbReference type="EMBL" id="MDX8337013.1"/>
    </source>
</evidence>
<dbReference type="CDD" id="cd09726">
    <property type="entry name" value="RAMP_I_III"/>
    <property type="match status" value="1"/>
</dbReference>
<evidence type="ECO:0000256" key="1">
    <source>
        <dbReference type="ARBA" id="ARBA00023118"/>
    </source>
</evidence>
<protein>
    <submittedName>
        <fullName evidence="3">RAMP superfamily CRISPR-associated protein</fullName>
    </submittedName>
</protein>
<evidence type="ECO:0000259" key="2">
    <source>
        <dbReference type="Pfam" id="PF03787"/>
    </source>
</evidence>
<dbReference type="PANTHER" id="PTHR35579">
    <property type="entry name" value="CRISPR SYSTEM CMS ENDORIBONUCLEASE CSM3"/>
    <property type="match status" value="1"/>
</dbReference>
<reference evidence="4" key="1">
    <citation type="submission" date="2023-07" db="EMBL/GenBank/DDBJ databases">
        <authorList>
            <person name="Colorado M.A."/>
            <person name="Villamil L.M."/>
            <person name="Melo J.F."/>
            <person name="Rodriguez J.A."/>
            <person name="Ruiz R.Y."/>
        </authorList>
    </citation>
    <scope>NUCLEOTIDE SEQUENCE [LARGE SCALE GENOMIC DNA]</scope>
    <source>
        <strain evidence="4">C33</strain>
    </source>
</reference>
<proteinExistence type="predicted"/>
<dbReference type="RefSeq" id="WP_320314367.1">
    <property type="nucleotide sequence ID" value="NZ_JAVIKH010000018.1"/>
</dbReference>
<comment type="caution">
    <text evidence="3">The sequence shown here is derived from an EMBL/GenBank/DDBJ whole genome shotgun (WGS) entry which is preliminary data.</text>
</comment>
<gene>
    <name evidence="3" type="ORF">RFV38_10975</name>
</gene>
<dbReference type="InterPro" id="IPR005537">
    <property type="entry name" value="RAMP_III_fam"/>
</dbReference>
<dbReference type="EMBL" id="JAVIKH010000018">
    <property type="protein sequence ID" value="MDX8337013.1"/>
    <property type="molecule type" value="Genomic_DNA"/>
</dbReference>
<accession>A0ABU4WEU6</accession>
<feature type="domain" description="CRISPR type III-associated protein" evidence="2">
    <location>
        <begin position="11"/>
        <end position="170"/>
    </location>
</feature>
<dbReference type="PANTHER" id="PTHR35579:SF6">
    <property type="entry name" value="DUF324 DOMAIN-CONTAINING PROTEIN"/>
    <property type="match status" value="1"/>
</dbReference>
<organism evidence="3 4">
    <name type="scientific">Candidatus Cetobacterium colombiensis</name>
    <dbReference type="NCBI Taxonomy" id="3073100"/>
    <lineage>
        <taxon>Bacteria</taxon>
        <taxon>Fusobacteriati</taxon>
        <taxon>Fusobacteriota</taxon>
        <taxon>Fusobacteriia</taxon>
        <taxon>Fusobacteriales</taxon>
        <taxon>Fusobacteriaceae</taxon>
        <taxon>Cetobacterium</taxon>
    </lineage>
</organism>
<keyword evidence="1" id="KW-0051">Antiviral defense</keyword>
<dbReference type="Pfam" id="PF03787">
    <property type="entry name" value="RAMPs"/>
    <property type="match status" value="2"/>
</dbReference>
<evidence type="ECO:0000313" key="4">
    <source>
        <dbReference type="Proteomes" id="UP001279681"/>
    </source>
</evidence>
<dbReference type="Proteomes" id="UP001279681">
    <property type="component" value="Unassembled WGS sequence"/>
</dbReference>